<comment type="caution">
    <text evidence="2">The sequence shown here is derived from an EMBL/GenBank/DDBJ whole genome shotgun (WGS) entry which is preliminary data.</text>
</comment>
<evidence type="ECO:0000313" key="2">
    <source>
        <dbReference type="EMBL" id="MPN06403.1"/>
    </source>
</evidence>
<feature type="compositionally biased region" description="Basic and acidic residues" evidence="1">
    <location>
        <begin position="49"/>
        <end position="62"/>
    </location>
</feature>
<sequence>MGMDFGERAIQTQQLLVGADCALDRTAGLGADDARRRGIHRQCQQAERPSADDTRPEPDFLHAQRPAEFMTSAI</sequence>
<organism evidence="2">
    <name type="scientific">bioreactor metagenome</name>
    <dbReference type="NCBI Taxonomy" id="1076179"/>
    <lineage>
        <taxon>unclassified sequences</taxon>
        <taxon>metagenomes</taxon>
        <taxon>ecological metagenomes</taxon>
    </lineage>
</organism>
<feature type="region of interest" description="Disordered" evidence="1">
    <location>
        <begin position="29"/>
        <end position="74"/>
    </location>
</feature>
<accession>A0A645F172</accession>
<dbReference type="EMBL" id="VSSQ01052306">
    <property type="protein sequence ID" value="MPN06403.1"/>
    <property type="molecule type" value="Genomic_DNA"/>
</dbReference>
<reference evidence="2" key="1">
    <citation type="submission" date="2019-08" db="EMBL/GenBank/DDBJ databases">
        <authorList>
            <person name="Kucharzyk K."/>
            <person name="Murdoch R.W."/>
            <person name="Higgins S."/>
            <person name="Loffler F."/>
        </authorList>
    </citation>
    <scope>NUCLEOTIDE SEQUENCE</scope>
</reference>
<dbReference type="AlphaFoldDB" id="A0A645F172"/>
<proteinExistence type="predicted"/>
<protein>
    <submittedName>
        <fullName evidence="2">Uncharacterized protein</fullName>
    </submittedName>
</protein>
<name>A0A645F172_9ZZZZ</name>
<evidence type="ECO:0000256" key="1">
    <source>
        <dbReference type="SAM" id="MobiDB-lite"/>
    </source>
</evidence>
<gene>
    <name evidence="2" type="ORF">SDC9_153659</name>
</gene>